<feature type="transmembrane region" description="Helical" evidence="8">
    <location>
        <begin position="141"/>
        <end position="163"/>
    </location>
</feature>
<feature type="transmembrane region" description="Helical" evidence="8">
    <location>
        <begin position="344"/>
        <end position="363"/>
    </location>
</feature>
<comment type="subcellular location">
    <subcellularLocation>
        <location evidence="1">Cell inner membrane</location>
        <topology evidence="1">Multi-pass membrane protein</topology>
    </subcellularLocation>
</comment>
<dbReference type="SUPFAM" id="SSF103473">
    <property type="entry name" value="MFS general substrate transporter"/>
    <property type="match status" value="1"/>
</dbReference>
<keyword evidence="11" id="KW-1185">Reference proteome</keyword>
<proteinExistence type="predicted"/>
<evidence type="ECO:0000313" key="11">
    <source>
        <dbReference type="Proteomes" id="UP000331127"/>
    </source>
</evidence>
<feature type="transmembrane region" description="Helical" evidence="8">
    <location>
        <begin position="114"/>
        <end position="134"/>
    </location>
</feature>
<feature type="transmembrane region" description="Helical" evidence="8">
    <location>
        <begin position="169"/>
        <end position="190"/>
    </location>
</feature>
<comment type="caution">
    <text evidence="10">The sequence shown here is derived from an EMBL/GenBank/DDBJ whole genome shotgun (WGS) entry which is preliminary data.</text>
</comment>
<accession>A0A5M3X5F0</accession>
<evidence type="ECO:0000313" key="10">
    <source>
        <dbReference type="EMBL" id="GES16947.1"/>
    </source>
</evidence>
<gene>
    <name evidence="10" type="ORF">Amac_105450</name>
</gene>
<feature type="transmembrane region" description="Helical" evidence="8">
    <location>
        <begin position="280"/>
        <end position="298"/>
    </location>
</feature>
<dbReference type="AlphaFoldDB" id="A0A5M3X5F0"/>
<evidence type="ECO:0000256" key="3">
    <source>
        <dbReference type="ARBA" id="ARBA00022519"/>
    </source>
</evidence>
<feature type="domain" description="Major facilitator superfamily (MFS) profile" evidence="9">
    <location>
        <begin position="15"/>
        <end position="500"/>
    </location>
</feature>
<evidence type="ECO:0000256" key="8">
    <source>
        <dbReference type="SAM" id="Phobius"/>
    </source>
</evidence>
<evidence type="ECO:0000256" key="1">
    <source>
        <dbReference type="ARBA" id="ARBA00004429"/>
    </source>
</evidence>
<feature type="transmembrane region" description="Helical" evidence="8">
    <location>
        <begin position="12"/>
        <end position="34"/>
    </location>
</feature>
<dbReference type="GO" id="GO:0005886">
    <property type="term" value="C:plasma membrane"/>
    <property type="evidence" value="ECO:0007669"/>
    <property type="project" value="UniProtKB-SubCell"/>
</dbReference>
<dbReference type="PROSITE" id="PS50850">
    <property type="entry name" value="MFS"/>
    <property type="match status" value="1"/>
</dbReference>
<feature type="transmembrane region" description="Helical" evidence="8">
    <location>
        <begin position="407"/>
        <end position="432"/>
    </location>
</feature>
<keyword evidence="5 8" id="KW-1133">Transmembrane helix</keyword>
<evidence type="ECO:0000256" key="4">
    <source>
        <dbReference type="ARBA" id="ARBA00022692"/>
    </source>
</evidence>
<evidence type="ECO:0000256" key="7">
    <source>
        <dbReference type="ARBA" id="ARBA00044273"/>
    </source>
</evidence>
<sequence length="500" mass="51729">MTGPVQSALRGRGVALGVGGAAVLLAALDAYVVVTVLIDIAADVDVPVNRLERATPIVTGFLLGYVAAMPLLGQLSDRYGRRPLIHACLAGFAAGSLITALADSMPLLVAGRTLQGIAGGALLPITMALIGDLWDARTRPVALGVVGAAQELGSVLGPLYGAALAALPLFGWRTIFWVNLPLALAAAIAVQRWVPGTRDNGREPYQRVRIDVVGGSLLAVALGLLVAGLYNPTPEKTVLPSWGLPCVLAGAVALVVFVVWEIRSPVRLLDLSGVPKRPLLATLGVSFLAGAALLVTLVDVQLVAQTLLGVDPVGGALVLTRFLVALAVAALAGGWLARRFGERLVSVAGLAIAVAGYIRIWQWPVELGDHLTRVDVDLVVAGLGLGLVIAPVSSAVLRAVPAQRHGIASAAVVVARMMGMLLGVAAVSAWGFHRFQSLTAELDTPLPFGVAAEEFTRRLADYEAAVKAALHTEYSEIFLITAVLCAIGALAALAMPGKSE</sequence>
<dbReference type="InterPro" id="IPR005829">
    <property type="entry name" value="Sugar_transporter_CS"/>
</dbReference>
<dbReference type="Proteomes" id="UP000331127">
    <property type="component" value="Unassembled WGS sequence"/>
</dbReference>
<dbReference type="CDD" id="cd17321">
    <property type="entry name" value="MFS_MMR_MDR_like"/>
    <property type="match status" value="1"/>
</dbReference>
<feature type="transmembrane region" description="Helical" evidence="8">
    <location>
        <begin position="477"/>
        <end position="495"/>
    </location>
</feature>
<feature type="transmembrane region" description="Helical" evidence="8">
    <location>
        <begin position="210"/>
        <end position="230"/>
    </location>
</feature>
<dbReference type="PROSITE" id="PS00216">
    <property type="entry name" value="SUGAR_TRANSPORT_1"/>
    <property type="match status" value="1"/>
</dbReference>
<dbReference type="EMBL" id="BLAE01000125">
    <property type="protein sequence ID" value="GES16947.1"/>
    <property type="molecule type" value="Genomic_DNA"/>
</dbReference>
<organism evidence="10 11">
    <name type="scientific">Acrocarpospora macrocephala</name>
    <dbReference type="NCBI Taxonomy" id="150177"/>
    <lineage>
        <taxon>Bacteria</taxon>
        <taxon>Bacillati</taxon>
        <taxon>Actinomycetota</taxon>
        <taxon>Actinomycetes</taxon>
        <taxon>Streptosporangiales</taxon>
        <taxon>Streptosporangiaceae</taxon>
        <taxon>Acrocarpospora</taxon>
    </lineage>
</organism>
<keyword evidence="4 8" id="KW-0812">Transmembrane</keyword>
<evidence type="ECO:0000259" key="9">
    <source>
        <dbReference type="PROSITE" id="PS50850"/>
    </source>
</evidence>
<dbReference type="GO" id="GO:0022857">
    <property type="term" value="F:transmembrane transporter activity"/>
    <property type="evidence" value="ECO:0007669"/>
    <property type="project" value="InterPro"/>
</dbReference>
<dbReference type="Pfam" id="PF07690">
    <property type="entry name" value="MFS_1"/>
    <property type="match status" value="1"/>
</dbReference>
<feature type="transmembrane region" description="Helical" evidence="8">
    <location>
        <begin position="54"/>
        <end position="72"/>
    </location>
</feature>
<evidence type="ECO:0000256" key="6">
    <source>
        <dbReference type="ARBA" id="ARBA00023136"/>
    </source>
</evidence>
<keyword evidence="6 8" id="KW-0472">Membrane</keyword>
<keyword evidence="3" id="KW-0997">Cell inner membrane</keyword>
<name>A0A5M3X5F0_9ACTN</name>
<feature type="transmembrane region" description="Helical" evidence="8">
    <location>
        <begin position="318"/>
        <end position="337"/>
    </location>
</feature>
<reference evidence="10 11" key="1">
    <citation type="submission" date="2019-10" db="EMBL/GenBank/DDBJ databases">
        <title>Whole genome shotgun sequence of Acrocarpospora macrocephala NBRC 16266.</title>
        <authorList>
            <person name="Ichikawa N."/>
            <person name="Kimura A."/>
            <person name="Kitahashi Y."/>
            <person name="Komaki H."/>
            <person name="Oguchi A."/>
        </authorList>
    </citation>
    <scope>NUCLEOTIDE SEQUENCE [LARGE SCALE GENOMIC DNA]</scope>
    <source>
        <strain evidence="10 11">NBRC 16266</strain>
    </source>
</reference>
<dbReference type="RefSeq" id="WP_246269253.1">
    <property type="nucleotide sequence ID" value="NZ_BAAAHL010000014.1"/>
</dbReference>
<dbReference type="Gene3D" id="1.20.1250.20">
    <property type="entry name" value="MFS general substrate transporter like domains"/>
    <property type="match status" value="2"/>
</dbReference>
<protein>
    <recommendedName>
        <fullName evidence="7">MFS-type drug efflux transporter P55</fullName>
    </recommendedName>
</protein>
<feature type="transmembrane region" description="Helical" evidence="8">
    <location>
        <begin position="84"/>
        <end position="102"/>
    </location>
</feature>
<evidence type="ECO:0000256" key="5">
    <source>
        <dbReference type="ARBA" id="ARBA00022989"/>
    </source>
</evidence>
<dbReference type="InterPro" id="IPR011701">
    <property type="entry name" value="MFS"/>
</dbReference>
<dbReference type="PANTHER" id="PTHR23501:SF191">
    <property type="entry name" value="VACUOLAR BASIC AMINO ACID TRANSPORTER 4"/>
    <property type="match status" value="1"/>
</dbReference>
<keyword evidence="3" id="KW-1003">Cell membrane</keyword>
<evidence type="ECO:0000256" key="2">
    <source>
        <dbReference type="ARBA" id="ARBA00022448"/>
    </source>
</evidence>
<dbReference type="PANTHER" id="PTHR23501">
    <property type="entry name" value="MAJOR FACILITATOR SUPERFAMILY"/>
    <property type="match status" value="1"/>
</dbReference>
<feature type="transmembrane region" description="Helical" evidence="8">
    <location>
        <begin position="242"/>
        <end position="260"/>
    </location>
</feature>
<keyword evidence="2" id="KW-0813">Transport</keyword>
<dbReference type="InterPro" id="IPR036259">
    <property type="entry name" value="MFS_trans_sf"/>
</dbReference>
<dbReference type="InterPro" id="IPR020846">
    <property type="entry name" value="MFS_dom"/>
</dbReference>
<feature type="transmembrane region" description="Helical" evidence="8">
    <location>
        <begin position="378"/>
        <end position="400"/>
    </location>
</feature>